<feature type="region of interest" description="Disordered" evidence="11">
    <location>
        <begin position="767"/>
        <end position="816"/>
    </location>
</feature>
<evidence type="ECO:0000313" key="16">
    <source>
        <dbReference type="EMBL" id="RBO90143.1"/>
    </source>
</evidence>
<dbReference type="STRING" id="1210090.GCA_001613185_04071"/>
<feature type="compositionally biased region" description="Polar residues" evidence="11">
    <location>
        <begin position="807"/>
        <end position="816"/>
    </location>
</feature>
<keyword evidence="6 16" id="KW-0808">Transferase</keyword>
<dbReference type="Gene3D" id="2.60.120.610">
    <property type="entry name" value="arabinofuranosyltransferase like domain"/>
    <property type="match status" value="1"/>
</dbReference>
<dbReference type="InterPro" id="IPR007680">
    <property type="entry name" value="Arabino_trans_central"/>
</dbReference>
<dbReference type="AlphaFoldDB" id="A0A366DJ89"/>
<dbReference type="RefSeq" id="WP_067510789.1">
    <property type="nucleotide sequence ID" value="NZ_QNRE01000006.1"/>
</dbReference>
<feature type="transmembrane region" description="Helical" evidence="12">
    <location>
        <begin position="430"/>
        <end position="448"/>
    </location>
</feature>
<keyword evidence="5" id="KW-0328">Glycosyltransferase</keyword>
<dbReference type="Pfam" id="PF14896">
    <property type="entry name" value="Arabino_trans_C"/>
    <property type="match status" value="1"/>
</dbReference>
<feature type="domain" description="Arabinosyltransferas concanavalin like" evidence="15">
    <location>
        <begin position="51"/>
        <end position="207"/>
    </location>
</feature>
<feature type="transmembrane region" description="Helical" evidence="12">
    <location>
        <begin position="577"/>
        <end position="600"/>
    </location>
</feature>
<dbReference type="InterPro" id="IPR042486">
    <property type="entry name" value="Arabino_trans_C_2"/>
</dbReference>
<keyword evidence="9 12" id="KW-0472">Membrane</keyword>
<feature type="transmembrane region" description="Helical" evidence="12">
    <location>
        <begin position="682"/>
        <end position="705"/>
    </location>
</feature>
<dbReference type="GO" id="GO:0005886">
    <property type="term" value="C:plasma membrane"/>
    <property type="evidence" value="ECO:0007669"/>
    <property type="project" value="UniProtKB-SubCell"/>
</dbReference>
<feature type="transmembrane region" description="Helical" evidence="12">
    <location>
        <begin position="607"/>
        <end position="629"/>
    </location>
</feature>
<dbReference type="Gene3D" id="2.60.120.940">
    <property type="entry name" value="EmbC, C-terminal domain, subdomain 2"/>
    <property type="match status" value="1"/>
</dbReference>
<dbReference type="GO" id="GO:0071766">
    <property type="term" value="P:Actinobacterium-type cell wall biogenesis"/>
    <property type="evidence" value="ECO:0007669"/>
    <property type="project" value="InterPro"/>
</dbReference>
<evidence type="ECO:0000259" key="14">
    <source>
        <dbReference type="Pfam" id="PF14896"/>
    </source>
</evidence>
<dbReference type="InterPro" id="IPR040920">
    <property type="entry name" value="Arabino_trans_N"/>
</dbReference>
<evidence type="ECO:0000313" key="17">
    <source>
        <dbReference type="Proteomes" id="UP000252586"/>
    </source>
</evidence>
<feature type="transmembrane region" description="Helical" evidence="12">
    <location>
        <begin position="455"/>
        <end position="475"/>
    </location>
</feature>
<feature type="transmembrane region" description="Helical" evidence="12">
    <location>
        <begin position="215"/>
        <end position="234"/>
    </location>
</feature>
<evidence type="ECO:0000256" key="9">
    <source>
        <dbReference type="ARBA" id="ARBA00023136"/>
    </source>
</evidence>
<evidence type="ECO:0000256" key="6">
    <source>
        <dbReference type="ARBA" id="ARBA00022679"/>
    </source>
</evidence>
<evidence type="ECO:0000256" key="12">
    <source>
        <dbReference type="SAM" id="Phobius"/>
    </source>
</evidence>
<keyword evidence="10" id="KW-0961">Cell wall biogenesis/degradation</keyword>
<feature type="transmembrane region" description="Helical" evidence="12">
    <location>
        <begin position="649"/>
        <end position="670"/>
    </location>
</feature>
<feature type="transmembrane region" description="Helical" evidence="12">
    <location>
        <begin position="254"/>
        <end position="273"/>
    </location>
</feature>
<dbReference type="GO" id="GO:0071555">
    <property type="term" value="P:cell wall organization"/>
    <property type="evidence" value="ECO:0007669"/>
    <property type="project" value="UniProtKB-KW"/>
</dbReference>
<keyword evidence="17" id="KW-1185">Reference proteome</keyword>
<evidence type="ECO:0000256" key="2">
    <source>
        <dbReference type="ARBA" id="ARBA00004651"/>
    </source>
</evidence>
<evidence type="ECO:0000259" key="13">
    <source>
        <dbReference type="Pfam" id="PF04602"/>
    </source>
</evidence>
<feature type="transmembrane region" description="Helical" evidence="12">
    <location>
        <begin position="382"/>
        <end position="399"/>
    </location>
</feature>
<dbReference type="Pfam" id="PF17689">
    <property type="entry name" value="Arabino_trans_N"/>
    <property type="match status" value="1"/>
</dbReference>
<comment type="caution">
    <text evidence="16">The sequence shown here is derived from an EMBL/GenBank/DDBJ whole genome shotgun (WGS) entry which is preliminary data.</text>
</comment>
<evidence type="ECO:0000256" key="11">
    <source>
        <dbReference type="SAM" id="MobiDB-lite"/>
    </source>
</evidence>
<keyword evidence="8 12" id="KW-1133">Transmembrane helix</keyword>
<proteinExistence type="inferred from homology"/>
<accession>A0A366DJ89</accession>
<dbReference type="Pfam" id="PF04602">
    <property type="entry name" value="Arabinose_trans"/>
    <property type="match status" value="1"/>
</dbReference>
<keyword evidence="7 12" id="KW-0812">Transmembrane</keyword>
<evidence type="ECO:0000256" key="3">
    <source>
        <dbReference type="ARBA" id="ARBA00008195"/>
    </source>
</evidence>
<feature type="domain" description="Arabinosyltransferase C-terminal" evidence="14">
    <location>
        <begin position="702"/>
        <end position="1085"/>
    </location>
</feature>
<evidence type="ECO:0000259" key="15">
    <source>
        <dbReference type="Pfam" id="PF17689"/>
    </source>
</evidence>
<organism evidence="16 17">
    <name type="scientific">Nocardia puris</name>
    <dbReference type="NCBI Taxonomy" id="208602"/>
    <lineage>
        <taxon>Bacteria</taxon>
        <taxon>Bacillati</taxon>
        <taxon>Actinomycetota</taxon>
        <taxon>Actinomycetes</taxon>
        <taxon>Mycobacteriales</taxon>
        <taxon>Nocardiaceae</taxon>
        <taxon>Nocardia</taxon>
    </lineage>
</organism>
<evidence type="ECO:0000256" key="7">
    <source>
        <dbReference type="ARBA" id="ARBA00022692"/>
    </source>
</evidence>
<comment type="function">
    <text evidence="1">Arabinosyl transferase responsible for the polymerization of arabinose into the arabinan of arabinogalactan.</text>
</comment>
<sequence>MVRAEQPSTADSGAGTAQRDSGAWARPVALLAALIGALCAVAMPFLPVRVDAATISWPQHGAVTGVQAPLVAYAPVSLSAQVPCIALTELAATGGVAVSTIPRQAPDRERYGFVVKVVADSGDGPGRVDVVSRGTLLWSAPLDAVRGQQCDLAIALTPTGSTVEVSGLGNEGATRTDDLRPQVVGVFSELTGGAPEGLRVDIEADSRYSSSPTPLKLVVLALCLLATLVSLVALHRLDRVDGRVNRRFLPARWWRLGPVDWVVFATLAVWHFIGANTSDDGYILGMARGTHSSGTMSNYYRWFSVDEGPFYTPYTDVIAWLAHVSAVSPWVRLPTTVLALLTWWVISREVLPRLGAAVRGGLAQWTAALVFLAFWLPYNNGLRAEPFVAAGVIFTWVTVERAIATRRLLPFAVAIIIAAFTLTAAPSGLIAALALVAGARTLAAVIVARAKTVGYAAQLLPLGAAGLVVLTVVFADRTLAGVREMFAVHAQIKPGESWFLEFLRYQFLLQPSGDGWLTRRFGVFLMLLCLVVCVVVLLRKGGRIPGVASGPTVRMLGITFGAMAVLMFAPTKWNHQFGVFAGLAACVAAVAAVAVGPGVLRSVRNRALLAAAVFFVMAMTFVGSNGYWYVSAWGIPWWDKPPTFAGFGLSTFAFGAAVLALAAAAVFHISPWRPTSGAVSGFVSRIPILAVVAAAMVLFEVGSFVKGAVAQYPAYSLAKSNVAAAFSGGCGLADDVLVETDPNASMLRPLDQDVAVALAGTESTGFDPNGVAPVLESDEVESTTGRANSVSSDKDDLRDAARDAGSESDTSQGVGINGSTVALPFGLDPATTPVLGSYRDGAQTPAALTTGWYGLPAAVDGSRGDIIAIAAAGRIKSVDADGIVRPGQDLVLEYGAVNLAGGVDVLGSTVPLDIGPSPMWRNLRVPLDVLPERADVVRLVAQDLDLGGDQWLAVTPPRVPRTTTLTDLVGSETPVLMDWAVGMNFPCQNHLPTRNGISDLPAYRILPDRNGATITNMWQGHDGGGPLGWTQLLFTARTLPAYLNHDWDRDWGSLEQYIPLDPSAGTAEVRIDPTQRWGTWTPGPIITSY</sequence>
<dbReference type="OrthoDB" id="3584570at2"/>
<evidence type="ECO:0000256" key="10">
    <source>
        <dbReference type="ARBA" id="ARBA00023316"/>
    </source>
</evidence>
<feature type="compositionally biased region" description="Polar residues" evidence="11">
    <location>
        <begin position="782"/>
        <end position="791"/>
    </location>
</feature>
<protein>
    <submittedName>
        <fullName evidence="16">Arabinosyltransferase C</fullName>
    </submittedName>
</protein>
<gene>
    <name evidence="16" type="ORF">DFR74_10627</name>
</gene>
<dbReference type="EMBL" id="QNRE01000006">
    <property type="protein sequence ID" value="RBO90143.1"/>
    <property type="molecule type" value="Genomic_DNA"/>
</dbReference>
<dbReference type="InterPro" id="IPR027451">
    <property type="entry name" value="EmbABC_dom1"/>
</dbReference>
<feature type="transmembrane region" description="Helical" evidence="12">
    <location>
        <begin position="317"/>
        <end position="344"/>
    </location>
</feature>
<feature type="transmembrane region" description="Helical" evidence="12">
    <location>
        <begin position="28"/>
        <end position="46"/>
    </location>
</feature>
<evidence type="ECO:0000256" key="5">
    <source>
        <dbReference type="ARBA" id="ARBA00022676"/>
    </source>
</evidence>
<dbReference type="GO" id="GO:0052636">
    <property type="term" value="F:arabinosyltransferase activity"/>
    <property type="evidence" value="ECO:0007669"/>
    <property type="project" value="InterPro"/>
</dbReference>
<feature type="transmembrane region" description="Helical" evidence="12">
    <location>
        <begin position="408"/>
        <end position="424"/>
    </location>
</feature>
<feature type="compositionally biased region" description="Basic and acidic residues" evidence="11">
    <location>
        <begin position="792"/>
        <end position="805"/>
    </location>
</feature>
<dbReference type="Proteomes" id="UP000252586">
    <property type="component" value="Unassembled WGS sequence"/>
</dbReference>
<feature type="transmembrane region" description="Helical" evidence="12">
    <location>
        <begin position="551"/>
        <end position="571"/>
    </location>
</feature>
<feature type="transmembrane region" description="Helical" evidence="12">
    <location>
        <begin position="521"/>
        <end position="539"/>
    </location>
</feature>
<evidence type="ECO:0000256" key="4">
    <source>
        <dbReference type="ARBA" id="ARBA00022475"/>
    </source>
</evidence>
<evidence type="ECO:0000256" key="8">
    <source>
        <dbReference type="ARBA" id="ARBA00022989"/>
    </source>
</evidence>
<reference evidence="16 17" key="1">
    <citation type="submission" date="2018-06" db="EMBL/GenBank/DDBJ databases">
        <title>Genomic Encyclopedia of Type Strains, Phase IV (KMG-IV): sequencing the most valuable type-strain genomes for metagenomic binning, comparative biology and taxonomic classification.</title>
        <authorList>
            <person name="Goeker M."/>
        </authorList>
    </citation>
    <scope>NUCLEOTIDE SEQUENCE [LARGE SCALE GENOMIC DNA]</scope>
    <source>
        <strain evidence="16 17">DSM 44599</strain>
    </source>
</reference>
<feature type="transmembrane region" description="Helical" evidence="12">
    <location>
        <begin position="356"/>
        <end position="376"/>
    </location>
</feature>
<comment type="subcellular location">
    <subcellularLocation>
        <location evidence="2">Cell membrane</location>
        <topology evidence="2">Multi-pass membrane protein</topology>
    </subcellularLocation>
</comment>
<name>A0A366DJ89_9NOCA</name>
<dbReference type="InterPro" id="IPR032731">
    <property type="entry name" value="Arabino_trans_C"/>
</dbReference>
<evidence type="ECO:0000256" key="1">
    <source>
        <dbReference type="ARBA" id="ARBA00003001"/>
    </source>
</evidence>
<keyword evidence="4" id="KW-1003">Cell membrane</keyword>
<comment type="similarity">
    <text evidence="3">Belongs to the emb family.</text>
</comment>
<feature type="domain" description="Arabinofuranosyltransferase central" evidence="13">
    <location>
        <begin position="211"/>
        <end position="669"/>
    </location>
</feature>